<accession>A0A7X5Y042</accession>
<dbReference type="Proteomes" id="UP000531251">
    <property type="component" value="Unassembled WGS sequence"/>
</dbReference>
<dbReference type="AlphaFoldDB" id="A0A7X5Y042"/>
<comment type="caution">
    <text evidence="1">The sequence shown here is derived from an EMBL/GenBank/DDBJ whole genome shotgun (WGS) entry which is preliminary data.</text>
</comment>
<name>A0A7X5Y042_9SPHN</name>
<dbReference type="EMBL" id="JAATJB010000009">
    <property type="protein sequence ID" value="NJB98588.1"/>
    <property type="molecule type" value="Genomic_DNA"/>
</dbReference>
<evidence type="ECO:0000313" key="2">
    <source>
        <dbReference type="Proteomes" id="UP000531251"/>
    </source>
</evidence>
<evidence type="ECO:0000313" key="1">
    <source>
        <dbReference type="EMBL" id="NJB98588.1"/>
    </source>
</evidence>
<organism evidence="1 2">
    <name type="scientific">Sphingomonas trueperi</name>
    <dbReference type="NCBI Taxonomy" id="53317"/>
    <lineage>
        <taxon>Bacteria</taxon>
        <taxon>Pseudomonadati</taxon>
        <taxon>Pseudomonadota</taxon>
        <taxon>Alphaproteobacteria</taxon>
        <taxon>Sphingomonadales</taxon>
        <taxon>Sphingomonadaceae</taxon>
        <taxon>Sphingomonas</taxon>
    </lineage>
</organism>
<sequence>MAARPTFRQADLVRAIRASRKGGLEIARTEIDPDGRIILFHAAAAADAPHASPFDAWKASRNAG</sequence>
<gene>
    <name evidence="1" type="ORF">GGR89_002921</name>
</gene>
<dbReference type="RefSeq" id="WP_125976689.1">
    <property type="nucleotide sequence ID" value="NZ_BAAADY010000011.1"/>
</dbReference>
<keyword evidence="2" id="KW-1185">Reference proteome</keyword>
<reference evidence="1 2" key="1">
    <citation type="submission" date="2020-03" db="EMBL/GenBank/DDBJ databases">
        <title>Genomic Encyclopedia of Type Strains, Phase IV (KMG-IV): sequencing the most valuable type-strain genomes for metagenomic binning, comparative biology and taxonomic classification.</title>
        <authorList>
            <person name="Goeker M."/>
        </authorList>
    </citation>
    <scope>NUCLEOTIDE SEQUENCE [LARGE SCALE GENOMIC DNA]</scope>
    <source>
        <strain evidence="1 2">DSM 7225</strain>
    </source>
</reference>
<protein>
    <submittedName>
        <fullName evidence="1">Uncharacterized protein</fullName>
    </submittedName>
</protein>
<proteinExistence type="predicted"/>